<dbReference type="Proteomes" id="UP001050975">
    <property type="component" value="Unassembled WGS sequence"/>
</dbReference>
<protein>
    <submittedName>
        <fullName evidence="2">Uncharacterized protein</fullName>
    </submittedName>
</protein>
<feature type="compositionally biased region" description="Low complexity" evidence="1">
    <location>
        <begin position="73"/>
        <end position="87"/>
    </location>
</feature>
<dbReference type="EMBL" id="BLAY01000222">
    <property type="protein sequence ID" value="GET43441.1"/>
    <property type="molecule type" value="Genomic_DNA"/>
</dbReference>
<feature type="compositionally biased region" description="Polar residues" evidence="1">
    <location>
        <begin position="1"/>
        <end position="25"/>
    </location>
</feature>
<feature type="compositionally biased region" description="Polar residues" evidence="1">
    <location>
        <begin position="140"/>
        <end position="158"/>
    </location>
</feature>
<feature type="region of interest" description="Disordered" evidence="1">
    <location>
        <begin position="1"/>
        <end position="242"/>
    </location>
</feature>
<comment type="caution">
    <text evidence="2">The sequence shown here is derived from an EMBL/GenBank/DDBJ whole genome shotgun (WGS) entry which is preliminary data.</text>
</comment>
<feature type="compositionally biased region" description="Polar residues" evidence="1">
    <location>
        <begin position="199"/>
        <end position="209"/>
    </location>
</feature>
<sequence>MSRQWAQKKSGWNSSMPVQKSSSWQRPFRDPIYDAPAPKQTPSVQTKRRNVDWSRVTVEAQSPAGVLTQINAPQTEQPQQGQTVQREQMQEFDELKTKQEAGTIQRLEMPQQEDEEKISPKMMVQRQPGKDGMAAKANLEENSTTEKSAGNTPTTINDQPDKGLIQRVTTRDTEAKKRHREEQEALSQPRTDSRKRTRASQTASDSQPARNLLPSIPNFETTEDGKSLWYMDSKGPKRPSWGGVDEEIYESAKKQDNPQKQRTEYLCEKTNKYLPRKKDRKGNEDYLDIDHKLNWKEHIYNSLDMHEVSVDHHGQPIQIRAYLWEEVETVYRNKENLQLIAKSANRSKSGPKHFDSAVQEYVGIS</sequence>
<accession>A0AAV3XPA4</accession>
<reference evidence="2" key="1">
    <citation type="submission" date="2019-10" db="EMBL/GenBank/DDBJ databases">
        <title>Draft genome sequece of Microseira wollei NIES-4236.</title>
        <authorList>
            <person name="Yamaguchi H."/>
            <person name="Suzuki S."/>
            <person name="Kawachi M."/>
        </authorList>
    </citation>
    <scope>NUCLEOTIDE SEQUENCE</scope>
    <source>
        <strain evidence="2">NIES-4236</strain>
    </source>
</reference>
<evidence type="ECO:0000313" key="2">
    <source>
        <dbReference type="EMBL" id="GET43441.1"/>
    </source>
</evidence>
<feature type="compositionally biased region" description="Basic and acidic residues" evidence="1">
    <location>
        <begin position="169"/>
        <end position="183"/>
    </location>
</feature>
<dbReference type="AlphaFoldDB" id="A0AAV3XPA4"/>
<name>A0AAV3XPA4_9CYAN</name>
<evidence type="ECO:0000256" key="1">
    <source>
        <dbReference type="SAM" id="MobiDB-lite"/>
    </source>
</evidence>
<gene>
    <name evidence="2" type="ORF">MiSe_82640</name>
</gene>
<proteinExistence type="predicted"/>
<organism evidence="2 3">
    <name type="scientific">Microseira wollei NIES-4236</name>
    <dbReference type="NCBI Taxonomy" id="2530354"/>
    <lineage>
        <taxon>Bacteria</taxon>
        <taxon>Bacillati</taxon>
        <taxon>Cyanobacteriota</taxon>
        <taxon>Cyanophyceae</taxon>
        <taxon>Oscillatoriophycideae</taxon>
        <taxon>Aerosakkonematales</taxon>
        <taxon>Aerosakkonemataceae</taxon>
        <taxon>Microseira</taxon>
    </lineage>
</organism>
<evidence type="ECO:0000313" key="3">
    <source>
        <dbReference type="Proteomes" id="UP001050975"/>
    </source>
</evidence>
<keyword evidence="3" id="KW-1185">Reference proteome</keyword>